<reference evidence="1 2" key="1">
    <citation type="journal article" date="2006" name="Int. J. Syst. Evol. Microbiol.">
        <title>Haloterrigena longa sp. nov. and Haloterrigena limicola sp. nov., extremely halophilic archaea isolated from a salt lake.</title>
        <authorList>
            <person name="Cui H.L."/>
            <person name="Tohty D."/>
            <person name="Zhou P.J."/>
            <person name="Liu S.J."/>
        </authorList>
    </citation>
    <scope>NUCLEOTIDE SEQUENCE [LARGE SCALE GENOMIC DNA]</scope>
    <source>
        <strain evidence="1 2">ABH32</strain>
    </source>
</reference>
<dbReference type="KEGG" id="hlo:J0X27_06100"/>
<dbReference type="AlphaFoldDB" id="A0A8A2UF76"/>
<organism evidence="1 2">
    <name type="scientific">Natrinema longum</name>
    <dbReference type="NCBI Taxonomy" id="370324"/>
    <lineage>
        <taxon>Archaea</taxon>
        <taxon>Methanobacteriati</taxon>
        <taxon>Methanobacteriota</taxon>
        <taxon>Stenosarchaea group</taxon>
        <taxon>Halobacteria</taxon>
        <taxon>Halobacteriales</taxon>
        <taxon>Natrialbaceae</taxon>
        <taxon>Natrinema</taxon>
    </lineage>
</organism>
<gene>
    <name evidence="1" type="ORF">J0X27_06100</name>
</gene>
<keyword evidence="2" id="KW-1185">Reference proteome</keyword>
<dbReference type="SUPFAM" id="SSF46785">
    <property type="entry name" value="Winged helix' DNA-binding domain"/>
    <property type="match status" value="1"/>
</dbReference>
<protein>
    <submittedName>
        <fullName evidence="1">Winged helix-turn-helix transcriptional regulator</fullName>
    </submittedName>
</protein>
<dbReference type="InterPro" id="IPR036390">
    <property type="entry name" value="WH_DNA-bd_sf"/>
</dbReference>
<evidence type="ECO:0000313" key="1">
    <source>
        <dbReference type="EMBL" id="QSW86388.1"/>
    </source>
</evidence>
<name>A0A8A2UF76_9EURY</name>
<evidence type="ECO:0000313" key="2">
    <source>
        <dbReference type="Proteomes" id="UP000663191"/>
    </source>
</evidence>
<sequence length="88" mass="9716">MKQPGGWMQLPTDNQILEALTTGLDLKPSTIAHNIGKARTTVQERLPVLVEYGLIEKVDDAGYYQITPEGEAYLEGNLDADDLEPDTE</sequence>
<dbReference type="GeneID" id="63183298"/>
<dbReference type="CDD" id="cd00090">
    <property type="entry name" value="HTH_ARSR"/>
    <property type="match status" value="1"/>
</dbReference>
<dbReference type="Proteomes" id="UP000663191">
    <property type="component" value="Chromosome"/>
</dbReference>
<dbReference type="Gene3D" id="1.10.10.10">
    <property type="entry name" value="Winged helix-like DNA-binding domain superfamily/Winged helix DNA-binding domain"/>
    <property type="match status" value="1"/>
</dbReference>
<dbReference type="InterPro" id="IPR036388">
    <property type="entry name" value="WH-like_DNA-bd_sf"/>
</dbReference>
<dbReference type="RefSeq" id="WP_207271508.1">
    <property type="nucleotide sequence ID" value="NZ_CP071463.1"/>
</dbReference>
<accession>A0A8A2UF76</accession>
<proteinExistence type="predicted"/>
<dbReference type="InterPro" id="IPR011991">
    <property type="entry name" value="ArsR-like_HTH"/>
</dbReference>
<dbReference type="OrthoDB" id="285635at2157"/>
<dbReference type="EMBL" id="CP071463">
    <property type="protein sequence ID" value="QSW86388.1"/>
    <property type="molecule type" value="Genomic_DNA"/>
</dbReference>